<dbReference type="InterPro" id="IPR020904">
    <property type="entry name" value="Sc_DH/Rdtase_CS"/>
</dbReference>
<proteinExistence type="inferred from homology"/>
<reference evidence="4 5" key="1">
    <citation type="submission" date="2018-03" db="EMBL/GenBank/DDBJ databases">
        <title>Genomic Encyclopedia of Archaeal and Bacterial Type Strains, Phase II (KMG-II): from individual species to whole genera.</title>
        <authorList>
            <person name="Goeker M."/>
        </authorList>
    </citation>
    <scope>NUCLEOTIDE SEQUENCE [LARGE SCALE GENOMIC DNA]</scope>
    <source>
        <strain evidence="4 5">DSM 19711</strain>
    </source>
</reference>
<evidence type="ECO:0000313" key="5">
    <source>
        <dbReference type="Proteomes" id="UP000238083"/>
    </source>
</evidence>
<protein>
    <submittedName>
        <fullName evidence="4">3-oxoacyl-[acyl-carrier protein] reductase</fullName>
    </submittedName>
</protein>
<dbReference type="SMART" id="SM00822">
    <property type="entry name" value="PKS_KR"/>
    <property type="match status" value="1"/>
</dbReference>
<dbReference type="InterPro" id="IPR036291">
    <property type="entry name" value="NAD(P)-bd_dom_sf"/>
</dbReference>
<dbReference type="EMBL" id="PVZF01000022">
    <property type="protein sequence ID" value="PRY08932.1"/>
    <property type="molecule type" value="Genomic_DNA"/>
</dbReference>
<comment type="similarity">
    <text evidence="1">Belongs to the short-chain dehydrogenases/reductases (SDR) family.</text>
</comment>
<dbReference type="PANTHER" id="PTHR42760">
    <property type="entry name" value="SHORT-CHAIN DEHYDROGENASES/REDUCTASES FAMILY MEMBER"/>
    <property type="match status" value="1"/>
</dbReference>
<dbReference type="GO" id="GO:0016616">
    <property type="term" value="F:oxidoreductase activity, acting on the CH-OH group of donors, NAD or NADP as acceptor"/>
    <property type="evidence" value="ECO:0007669"/>
    <property type="project" value="TreeGrafter"/>
</dbReference>
<dbReference type="InterPro" id="IPR057326">
    <property type="entry name" value="KR_dom"/>
</dbReference>
<name>A0A2T0QUT3_9ACTN</name>
<dbReference type="PRINTS" id="PR00080">
    <property type="entry name" value="SDRFAMILY"/>
</dbReference>
<dbReference type="PRINTS" id="PR00081">
    <property type="entry name" value="GDHRDH"/>
</dbReference>
<dbReference type="CDD" id="cd05233">
    <property type="entry name" value="SDR_c"/>
    <property type="match status" value="1"/>
</dbReference>
<dbReference type="SUPFAM" id="SSF51735">
    <property type="entry name" value="NAD(P)-binding Rossmann-fold domains"/>
    <property type="match status" value="1"/>
</dbReference>
<keyword evidence="2" id="KW-0560">Oxidoreductase</keyword>
<organism evidence="4 5">
    <name type="scientific">Kineococcus rhizosphaerae</name>
    <dbReference type="NCBI Taxonomy" id="559628"/>
    <lineage>
        <taxon>Bacteria</taxon>
        <taxon>Bacillati</taxon>
        <taxon>Actinomycetota</taxon>
        <taxon>Actinomycetes</taxon>
        <taxon>Kineosporiales</taxon>
        <taxon>Kineosporiaceae</taxon>
        <taxon>Kineococcus</taxon>
    </lineage>
</organism>
<dbReference type="Proteomes" id="UP000238083">
    <property type="component" value="Unassembled WGS sequence"/>
</dbReference>
<dbReference type="OrthoDB" id="286404at2"/>
<sequence>MTDLKDKTVVITGGGRGLGLEMAVAAAKAGSSLALIGRSARTLDEAAAQLATTAPRLSRHVADVGRPEELDRAFAEIADEHGTVDGLVNNAGIAEEYAFLDTPRESWHRVLDVNLTAAFVTTQLAARLMPSGGSIVNIASVDAYGADGPYASYVVAKTGLLGLTRAAAVELAPLGIRVNSVSPGWTLTDMAAESVDPQMLHRMRTNFRRAPLGRMTTPLEIAGAVNFLLGPHSSGITGEDIVVDGGTRANLFILESVSEPASEASA</sequence>
<dbReference type="AlphaFoldDB" id="A0A2T0QUT3"/>
<dbReference type="RefSeq" id="WP_106215546.1">
    <property type="nucleotide sequence ID" value="NZ_PVZF01000022.1"/>
</dbReference>
<feature type="domain" description="Ketoreductase" evidence="3">
    <location>
        <begin position="7"/>
        <end position="144"/>
    </location>
</feature>
<evidence type="ECO:0000313" key="4">
    <source>
        <dbReference type="EMBL" id="PRY08932.1"/>
    </source>
</evidence>
<accession>A0A2T0QUT3</accession>
<evidence type="ECO:0000256" key="2">
    <source>
        <dbReference type="ARBA" id="ARBA00023002"/>
    </source>
</evidence>
<evidence type="ECO:0000256" key="1">
    <source>
        <dbReference type="ARBA" id="ARBA00006484"/>
    </source>
</evidence>
<dbReference type="InterPro" id="IPR002347">
    <property type="entry name" value="SDR_fam"/>
</dbReference>
<dbReference type="Pfam" id="PF13561">
    <property type="entry name" value="adh_short_C2"/>
    <property type="match status" value="1"/>
</dbReference>
<gene>
    <name evidence="4" type="ORF">CLV37_1229</name>
</gene>
<dbReference type="Gene3D" id="3.40.50.720">
    <property type="entry name" value="NAD(P)-binding Rossmann-like Domain"/>
    <property type="match status" value="1"/>
</dbReference>
<evidence type="ECO:0000259" key="3">
    <source>
        <dbReference type="SMART" id="SM00822"/>
    </source>
</evidence>
<keyword evidence="5" id="KW-1185">Reference proteome</keyword>
<comment type="caution">
    <text evidence="4">The sequence shown here is derived from an EMBL/GenBank/DDBJ whole genome shotgun (WGS) entry which is preliminary data.</text>
</comment>
<dbReference type="PROSITE" id="PS00061">
    <property type="entry name" value="ADH_SHORT"/>
    <property type="match status" value="1"/>
</dbReference>
<dbReference type="FunFam" id="3.40.50.720:FF:000084">
    <property type="entry name" value="Short-chain dehydrogenase reductase"/>
    <property type="match status" value="1"/>
</dbReference>